<keyword evidence="1" id="KW-0812">Transmembrane</keyword>
<keyword evidence="1" id="KW-0472">Membrane</keyword>
<dbReference type="PANTHER" id="PTHR37938:SF1">
    <property type="entry name" value="BLL0215 PROTEIN"/>
    <property type="match status" value="1"/>
</dbReference>
<dbReference type="PANTHER" id="PTHR37938">
    <property type="entry name" value="BLL0215 PROTEIN"/>
    <property type="match status" value="1"/>
</dbReference>
<evidence type="ECO:0008006" key="4">
    <source>
        <dbReference type="Google" id="ProtNLM"/>
    </source>
</evidence>
<evidence type="ECO:0000313" key="2">
    <source>
        <dbReference type="EMBL" id="KKR33728.1"/>
    </source>
</evidence>
<name>A0A0G0Q0P1_9BACT</name>
<feature type="transmembrane region" description="Helical" evidence="1">
    <location>
        <begin position="53"/>
        <end position="75"/>
    </location>
</feature>
<dbReference type="Proteomes" id="UP000034539">
    <property type="component" value="Unassembled WGS sequence"/>
</dbReference>
<gene>
    <name evidence="2" type="ORF">UT63_C0012G0007</name>
</gene>
<proteinExistence type="predicted"/>
<organism evidence="2 3">
    <name type="scientific">Candidatus Gottesmanbacteria bacterium GW2011_GWC2_39_8</name>
    <dbReference type="NCBI Taxonomy" id="1618450"/>
    <lineage>
        <taxon>Bacteria</taxon>
        <taxon>Candidatus Gottesmaniibacteriota</taxon>
    </lineage>
</organism>
<dbReference type="AlphaFoldDB" id="A0A0G0Q0P1"/>
<comment type="caution">
    <text evidence="2">The sequence shown here is derived from an EMBL/GenBank/DDBJ whole genome shotgun (WGS) entry which is preliminary data.</text>
</comment>
<dbReference type="EMBL" id="LBXN01000012">
    <property type="protein sequence ID" value="KKR33728.1"/>
    <property type="molecule type" value="Genomic_DNA"/>
</dbReference>
<sequence>MSTPMSMPTITNFQKKSAPFSSFQFMPEKIRFETQEAGEQIILLLRKHWITTLPWIASGLILFITPPIIFPIIGLSGMLPGFIPSGYLSFIFAGWYLLSFGFVLVNFILWYFSVDIVTEERIIDISFSNILYKKLSETRIRKLEDVSMRTGGFIRSVLDFGDVHLQTAGNEENFEFLAVPHPREIVRIVNELMGKEEEEGEK</sequence>
<reference evidence="2 3" key="1">
    <citation type="journal article" date="2015" name="Nature">
        <title>rRNA introns, odd ribosomes, and small enigmatic genomes across a large radiation of phyla.</title>
        <authorList>
            <person name="Brown C.T."/>
            <person name="Hug L.A."/>
            <person name="Thomas B.C."/>
            <person name="Sharon I."/>
            <person name="Castelle C.J."/>
            <person name="Singh A."/>
            <person name="Wilkins M.J."/>
            <person name="Williams K.H."/>
            <person name="Banfield J.F."/>
        </authorList>
    </citation>
    <scope>NUCLEOTIDE SEQUENCE [LARGE SCALE GENOMIC DNA]</scope>
</reference>
<feature type="transmembrane region" description="Helical" evidence="1">
    <location>
        <begin position="87"/>
        <end position="112"/>
    </location>
</feature>
<accession>A0A0G0Q0P1</accession>
<evidence type="ECO:0000313" key="3">
    <source>
        <dbReference type="Proteomes" id="UP000034539"/>
    </source>
</evidence>
<keyword evidence="1" id="KW-1133">Transmembrane helix</keyword>
<protein>
    <recommendedName>
        <fullName evidence="4">DUF304 domain-containing protein</fullName>
    </recommendedName>
</protein>
<evidence type="ECO:0000256" key="1">
    <source>
        <dbReference type="SAM" id="Phobius"/>
    </source>
</evidence>